<name>A0AAW9IKM3_CLOPF</name>
<dbReference type="AlphaFoldDB" id="A0AAW9IKM3"/>
<comment type="caution">
    <text evidence="1">The sequence shown here is derived from an EMBL/GenBank/DDBJ whole genome shotgun (WGS) entry which is preliminary data.</text>
</comment>
<sequence>MNNTSNDISNSYNLTNFDSLSEVSNVFRTSSTENIEKKDDISITDKCLNAVLPANSIT</sequence>
<dbReference type="EMBL" id="WNVM01000433">
    <property type="protein sequence ID" value="MDZ5010485.1"/>
    <property type="molecule type" value="Genomic_DNA"/>
</dbReference>
<reference evidence="1" key="1">
    <citation type="submission" date="2019-11" db="EMBL/GenBank/DDBJ databases">
        <title>Characterization of Clostridium perfringens isolates from swine manure treated agricultural soils.</title>
        <authorList>
            <person name="Wushke S.T."/>
        </authorList>
    </citation>
    <scope>NUCLEOTIDE SEQUENCE</scope>
    <source>
        <strain evidence="1">V2</strain>
    </source>
</reference>
<feature type="non-terminal residue" evidence="1">
    <location>
        <position position="58"/>
    </location>
</feature>
<organism evidence="1 2">
    <name type="scientific">Clostridium perfringens</name>
    <dbReference type="NCBI Taxonomy" id="1502"/>
    <lineage>
        <taxon>Bacteria</taxon>
        <taxon>Bacillati</taxon>
        <taxon>Bacillota</taxon>
        <taxon>Clostridia</taxon>
        <taxon>Eubacteriales</taxon>
        <taxon>Clostridiaceae</taxon>
        <taxon>Clostridium</taxon>
    </lineage>
</organism>
<dbReference type="Proteomes" id="UP001292368">
    <property type="component" value="Unassembled WGS sequence"/>
</dbReference>
<accession>A0AAW9IKM3</accession>
<dbReference type="InterPro" id="IPR013780">
    <property type="entry name" value="Glyco_hydro_b"/>
</dbReference>
<dbReference type="Gene3D" id="2.60.40.1180">
    <property type="entry name" value="Golgi alpha-mannosidase II"/>
    <property type="match status" value="1"/>
</dbReference>
<evidence type="ECO:0000313" key="1">
    <source>
        <dbReference type="EMBL" id="MDZ5010485.1"/>
    </source>
</evidence>
<proteinExistence type="predicted"/>
<gene>
    <name evidence="1" type="ORF">GNF77_16590</name>
</gene>
<evidence type="ECO:0000313" key="2">
    <source>
        <dbReference type="Proteomes" id="UP001292368"/>
    </source>
</evidence>
<protein>
    <submittedName>
        <fullName evidence="1">Uncharacterized protein</fullName>
    </submittedName>
</protein>